<gene>
    <name evidence="4" type="ORF">KT71_10002</name>
</gene>
<keyword evidence="1" id="KW-1133">Transmembrane helix</keyword>
<dbReference type="Proteomes" id="UP000019205">
    <property type="component" value="Chromosome"/>
</dbReference>
<evidence type="ECO:0000256" key="2">
    <source>
        <dbReference type="SAM" id="SignalP"/>
    </source>
</evidence>
<feature type="chain" id="PRO_5002665442" evidence="2">
    <location>
        <begin position="24"/>
        <end position="270"/>
    </location>
</feature>
<keyword evidence="1" id="KW-0812">Transmembrane</keyword>
<proteinExistence type="predicted"/>
<dbReference type="InterPro" id="IPR013424">
    <property type="entry name" value="Ice-binding_C"/>
</dbReference>
<evidence type="ECO:0000313" key="4">
    <source>
        <dbReference type="EMBL" id="EAQ98952.1"/>
    </source>
</evidence>
<protein>
    <submittedName>
        <fullName evidence="4">PEP-CTERM protein sorting domain protein</fullName>
    </submittedName>
</protein>
<dbReference type="Pfam" id="PF07589">
    <property type="entry name" value="PEP-CTERM"/>
    <property type="match status" value="1"/>
</dbReference>
<sequence>MKRSIKYIATCVLLAALPAVSQAGVIVDLIENGEFERTNKDPGSSWTRATDVAGWSSTEGHIELFSQGFASSPARGTDGELTGLHAEITGDSQLGIISTTFVIPENVLPGSMGLLSFDLWNRAGEGITLNLLVEQPQLAQPPLPTIGGALPCIQEGGDGGPCLLPDITGSAGSPSTPIVDALNETFSDEKANSDWVRVTRSVAVNPGELFTLSFGAVGGGTAGAHIDQVAFLVEEAGQISGLGEQASVPAPATLALFALGLLGLLRRRAV</sequence>
<evidence type="ECO:0000259" key="3">
    <source>
        <dbReference type="Pfam" id="PF07589"/>
    </source>
</evidence>
<name>A4A581_9GAMM</name>
<keyword evidence="2" id="KW-0732">Signal</keyword>
<evidence type="ECO:0000313" key="5">
    <source>
        <dbReference type="Proteomes" id="UP000019205"/>
    </source>
</evidence>
<feature type="domain" description="Ice-binding protein C-terminal" evidence="3">
    <location>
        <begin position="247"/>
        <end position="268"/>
    </location>
</feature>
<dbReference type="HOGENOM" id="CLU_1029381_0_0_6"/>
<reference evidence="4 5" key="1">
    <citation type="journal article" date="2007" name="Proc. Natl. Acad. Sci. U.S.A.">
        <title>Characterization of a marine gammaproteobacterium capable of aerobic anoxygenic photosynthesis.</title>
        <authorList>
            <person name="Fuchs B.M."/>
            <person name="Spring S."/>
            <person name="Teeling H."/>
            <person name="Quast C."/>
            <person name="Wulf J."/>
            <person name="Schattenhofer M."/>
            <person name="Yan S."/>
            <person name="Ferriera S."/>
            <person name="Johnson J."/>
            <person name="Glockner F.O."/>
            <person name="Amann R."/>
        </authorList>
    </citation>
    <scope>NUCLEOTIDE SEQUENCE [LARGE SCALE GENOMIC DNA]</scope>
    <source>
        <strain evidence="4">KT71</strain>
    </source>
</reference>
<feature type="transmembrane region" description="Helical" evidence="1">
    <location>
        <begin position="248"/>
        <end position="265"/>
    </location>
</feature>
<keyword evidence="5" id="KW-1185">Reference proteome</keyword>
<reference evidence="4 5" key="2">
    <citation type="journal article" date="2009" name="PLoS ONE">
        <title>The photosynthetic apparatus and its regulation in the aerobic gammaproteobacterium Congregibacter litoralis gen. nov., sp. nov.</title>
        <authorList>
            <person name="Spring S."/>
            <person name="Lunsdorf H."/>
            <person name="Fuchs B.M."/>
            <person name="Tindall B.J."/>
        </authorList>
    </citation>
    <scope>NUCLEOTIDE SEQUENCE [LARGE SCALE GENOMIC DNA]</scope>
    <source>
        <strain evidence="4">KT71</strain>
    </source>
</reference>
<dbReference type="RefSeq" id="WP_008294428.1">
    <property type="nucleotide sequence ID" value="NZ_CM002299.1"/>
</dbReference>
<keyword evidence="1" id="KW-0472">Membrane</keyword>
<evidence type="ECO:0000256" key="1">
    <source>
        <dbReference type="SAM" id="Phobius"/>
    </source>
</evidence>
<dbReference type="AlphaFoldDB" id="A4A581"/>
<organism evidence="4 5">
    <name type="scientific">Congregibacter litoralis KT71</name>
    <dbReference type="NCBI Taxonomy" id="314285"/>
    <lineage>
        <taxon>Bacteria</taxon>
        <taxon>Pseudomonadati</taxon>
        <taxon>Pseudomonadota</taxon>
        <taxon>Gammaproteobacteria</taxon>
        <taxon>Cellvibrionales</taxon>
        <taxon>Halieaceae</taxon>
        <taxon>Congregibacter</taxon>
    </lineage>
</organism>
<accession>A4A581</accession>
<feature type="signal peptide" evidence="2">
    <location>
        <begin position="1"/>
        <end position="23"/>
    </location>
</feature>
<dbReference type="NCBIfam" id="TIGR02595">
    <property type="entry name" value="PEP_CTERM"/>
    <property type="match status" value="1"/>
</dbReference>
<comment type="caution">
    <text evidence="4">The sequence shown here is derived from an EMBL/GenBank/DDBJ whole genome shotgun (WGS) entry which is preliminary data.</text>
</comment>
<dbReference type="EMBL" id="AAOA02000003">
    <property type="protein sequence ID" value="EAQ98952.1"/>
    <property type="molecule type" value="Genomic_DNA"/>
</dbReference>